<dbReference type="Proteomes" id="UP000031258">
    <property type="component" value="Unassembled WGS sequence"/>
</dbReference>
<evidence type="ECO:0000256" key="2">
    <source>
        <dbReference type="ARBA" id="ARBA00022692"/>
    </source>
</evidence>
<gene>
    <name evidence="6" type="ORF">NF27_FX00290</name>
</gene>
<keyword evidence="4 5" id="KW-0472">Membrane</keyword>
<protein>
    <recommendedName>
        <fullName evidence="5">Probable membrane transporter protein</fullName>
    </recommendedName>
</protein>
<name>A0A0C1QKW6_9RICK</name>
<dbReference type="GO" id="GO:0005886">
    <property type="term" value="C:plasma membrane"/>
    <property type="evidence" value="ECO:0007669"/>
    <property type="project" value="UniProtKB-SubCell"/>
</dbReference>
<keyword evidence="7" id="KW-1185">Reference proteome</keyword>
<evidence type="ECO:0000256" key="4">
    <source>
        <dbReference type="ARBA" id="ARBA00023136"/>
    </source>
</evidence>
<evidence type="ECO:0000256" key="1">
    <source>
        <dbReference type="ARBA" id="ARBA00004141"/>
    </source>
</evidence>
<feature type="transmembrane region" description="Helical" evidence="5">
    <location>
        <begin position="277"/>
        <end position="297"/>
    </location>
</feature>
<comment type="subcellular location">
    <subcellularLocation>
        <location evidence="5">Cell membrane</location>
        <topology evidence="5">Multi-pass membrane protein</topology>
    </subcellularLocation>
    <subcellularLocation>
        <location evidence="1">Membrane</location>
        <topology evidence="1">Multi-pass membrane protein</topology>
    </subcellularLocation>
</comment>
<dbReference type="PANTHER" id="PTHR43701">
    <property type="entry name" value="MEMBRANE TRANSPORTER PROTEIN MJ0441-RELATED"/>
    <property type="match status" value="1"/>
</dbReference>
<dbReference type="OrthoDB" id="9779078at2"/>
<sequence>MYDIINIYLPIAEVNLNIFLIISIGIGVGILAGIFGIGGGLILVPILVAIGVPSQVAVATSTNQMTAASFSGFLAYARRKRVDYKLGVLMLIGGLAGATLGVIVFDILTELGMIDIFISLSFLVLLGIVGFTTSKDAITLLYYKFKKLERPKHQPKKLFKNLSLPLKINFISTRQEMSILSPVLVGLIGGFLVAIMGIGGSLIMLPAMIYLLRVSEAFTAGTTHFQIIFTTILATILHSVTSHNLDIVLSTILIIGTAFGVQIGARLGSKCNPDNYRLLFALIIFILCVKVACGLVVTPQSLYTVEHLIK</sequence>
<evidence type="ECO:0000313" key="6">
    <source>
        <dbReference type="EMBL" id="KIE04768.1"/>
    </source>
</evidence>
<keyword evidence="2 5" id="KW-0812">Transmembrane</keyword>
<feature type="transmembrane region" description="Helical" evidence="5">
    <location>
        <begin position="183"/>
        <end position="211"/>
    </location>
</feature>
<dbReference type="InterPro" id="IPR051598">
    <property type="entry name" value="TSUP/Inactive_protease-like"/>
</dbReference>
<dbReference type="InterPro" id="IPR002781">
    <property type="entry name" value="TM_pro_TauE-like"/>
</dbReference>
<organism evidence="6 7">
    <name type="scientific">Candidatus Jidaibacter acanthamoebae</name>
    <dbReference type="NCBI Taxonomy" id="86105"/>
    <lineage>
        <taxon>Bacteria</taxon>
        <taxon>Pseudomonadati</taxon>
        <taxon>Pseudomonadota</taxon>
        <taxon>Alphaproteobacteria</taxon>
        <taxon>Rickettsiales</taxon>
        <taxon>Candidatus Midichloriaceae</taxon>
        <taxon>Candidatus Jidaibacter</taxon>
    </lineage>
</organism>
<comment type="caution">
    <text evidence="6">The sequence shown here is derived from an EMBL/GenBank/DDBJ whole genome shotgun (WGS) entry which is preliminary data.</text>
</comment>
<reference evidence="6 7" key="1">
    <citation type="submission" date="2014-11" db="EMBL/GenBank/DDBJ databases">
        <title>A Rickettsiales Symbiont of Amoebae With Ancient Features.</title>
        <authorList>
            <person name="Schulz F."/>
            <person name="Martijn J."/>
            <person name="Wascher F."/>
            <person name="Kostanjsek R."/>
            <person name="Ettema T.J."/>
            <person name="Horn M."/>
        </authorList>
    </citation>
    <scope>NUCLEOTIDE SEQUENCE [LARGE SCALE GENOMIC DNA]</scope>
    <source>
        <strain evidence="6 7">UWC36</strain>
    </source>
</reference>
<keyword evidence="3 5" id="KW-1133">Transmembrane helix</keyword>
<feature type="transmembrane region" description="Helical" evidence="5">
    <location>
        <begin position="88"/>
        <end position="108"/>
    </location>
</feature>
<evidence type="ECO:0000256" key="5">
    <source>
        <dbReference type="RuleBase" id="RU363041"/>
    </source>
</evidence>
<dbReference type="RefSeq" id="WP_053332682.1">
    <property type="nucleotide sequence ID" value="NZ_JSWE01000146.1"/>
</dbReference>
<keyword evidence="5" id="KW-1003">Cell membrane</keyword>
<evidence type="ECO:0000256" key="3">
    <source>
        <dbReference type="ARBA" id="ARBA00022989"/>
    </source>
</evidence>
<proteinExistence type="inferred from homology"/>
<feature type="transmembrane region" description="Helical" evidence="5">
    <location>
        <begin position="18"/>
        <end position="50"/>
    </location>
</feature>
<dbReference type="AlphaFoldDB" id="A0A0C1QKW6"/>
<dbReference type="STRING" id="86105.NF27_FX00290"/>
<dbReference type="PANTHER" id="PTHR43701:SF12">
    <property type="entry name" value="MEMBRANE TRANSPORTER PROTEIN YTNM-RELATED"/>
    <property type="match status" value="1"/>
</dbReference>
<feature type="transmembrane region" description="Helical" evidence="5">
    <location>
        <begin position="120"/>
        <end position="143"/>
    </location>
</feature>
<accession>A0A0C1QKW6</accession>
<dbReference type="Pfam" id="PF01925">
    <property type="entry name" value="TauE"/>
    <property type="match status" value="1"/>
</dbReference>
<dbReference type="EMBL" id="JSWE01000146">
    <property type="protein sequence ID" value="KIE04768.1"/>
    <property type="molecule type" value="Genomic_DNA"/>
</dbReference>
<comment type="similarity">
    <text evidence="5">Belongs to the 4-toluene sulfonate uptake permease (TSUP) (TC 2.A.102) family.</text>
</comment>
<evidence type="ECO:0000313" key="7">
    <source>
        <dbReference type="Proteomes" id="UP000031258"/>
    </source>
</evidence>
<feature type="transmembrane region" description="Helical" evidence="5">
    <location>
        <begin position="247"/>
        <end position="265"/>
    </location>
</feature>